<dbReference type="EMBL" id="KN846957">
    <property type="protein sequence ID" value="KIW71691.1"/>
    <property type="molecule type" value="Genomic_DNA"/>
</dbReference>
<keyword evidence="1" id="KW-0732">Signal</keyword>
<proteinExistence type="predicted"/>
<keyword evidence="4" id="KW-1185">Reference proteome</keyword>
<name>A0A0D2D2H5_9EURO</name>
<dbReference type="InterPro" id="IPR056002">
    <property type="entry name" value="DUF7580"/>
</dbReference>
<dbReference type="PANTHER" id="PTHR35186">
    <property type="entry name" value="ANK_REP_REGION DOMAIN-CONTAINING PROTEIN"/>
    <property type="match status" value="1"/>
</dbReference>
<evidence type="ECO:0000256" key="1">
    <source>
        <dbReference type="SAM" id="SignalP"/>
    </source>
</evidence>
<dbReference type="STRING" id="5601.A0A0D2D2H5"/>
<accession>A0A0D2D2H5</accession>
<gene>
    <name evidence="3" type="ORF">PV04_03826</name>
</gene>
<protein>
    <recommendedName>
        <fullName evidence="2">DUF7580 domain-containing protein</fullName>
    </recommendedName>
</protein>
<evidence type="ECO:0000313" key="4">
    <source>
        <dbReference type="Proteomes" id="UP000054266"/>
    </source>
</evidence>
<evidence type="ECO:0000313" key="3">
    <source>
        <dbReference type="EMBL" id="KIW71691.1"/>
    </source>
</evidence>
<evidence type="ECO:0000259" key="2">
    <source>
        <dbReference type="Pfam" id="PF24476"/>
    </source>
</evidence>
<organism evidence="3 4">
    <name type="scientific">Phialophora macrospora</name>
    <dbReference type="NCBI Taxonomy" id="1851006"/>
    <lineage>
        <taxon>Eukaryota</taxon>
        <taxon>Fungi</taxon>
        <taxon>Dikarya</taxon>
        <taxon>Ascomycota</taxon>
        <taxon>Pezizomycotina</taxon>
        <taxon>Eurotiomycetes</taxon>
        <taxon>Chaetothyriomycetidae</taxon>
        <taxon>Chaetothyriales</taxon>
        <taxon>Herpotrichiellaceae</taxon>
        <taxon>Phialophora</taxon>
    </lineage>
</organism>
<feature type="chain" id="PRO_5002240138" description="DUF7580 domain-containing protein" evidence="1">
    <location>
        <begin position="21"/>
        <end position="572"/>
    </location>
</feature>
<dbReference type="HOGENOM" id="CLU_026305_3_1_1"/>
<dbReference type="Pfam" id="PF24476">
    <property type="entry name" value="DUF7580"/>
    <property type="match status" value="1"/>
</dbReference>
<dbReference type="AlphaFoldDB" id="A0A0D2D2H5"/>
<reference evidence="3 4" key="1">
    <citation type="submission" date="2015-01" db="EMBL/GenBank/DDBJ databases">
        <title>The Genome Sequence of Capronia semiimmersa CBS27337.</title>
        <authorList>
            <consortium name="The Broad Institute Genomics Platform"/>
            <person name="Cuomo C."/>
            <person name="de Hoog S."/>
            <person name="Gorbushina A."/>
            <person name="Stielow B."/>
            <person name="Teixiera M."/>
            <person name="Abouelleil A."/>
            <person name="Chapman S.B."/>
            <person name="Priest M."/>
            <person name="Young S.K."/>
            <person name="Wortman J."/>
            <person name="Nusbaum C."/>
            <person name="Birren B."/>
        </authorList>
    </citation>
    <scope>NUCLEOTIDE SEQUENCE [LARGE SCALE GENOMIC DNA]</scope>
    <source>
        <strain evidence="3 4">CBS 27337</strain>
    </source>
</reference>
<dbReference type="Proteomes" id="UP000054266">
    <property type="component" value="Unassembled WGS sequence"/>
</dbReference>
<sequence>MSGFEVAGVVLGAIPLLISGLEHYSDGVAVMKNVKQYDRVFADINSSFAVSIGIYTESCYNLLAPLSLPDAQMKTLLMEADGEKMQKAWKDVDLQQNLTKRLGPHCKTYLSFVVNLNKRILKLAQKLKLEPDFRPPWVSKDGTIDENARNRFFSSAWVRIRGGFESNKCALLLQQIDRDISKIAQLTSLTAQVEPLRLIRKRRMKARVWANIRDSAQSLSELLCLRWPSPCSCQYSHRANMLLKTQGDDDADGDDEHEQGHFELLLAFDQVAASAPALPCRWQDVEIESSGLAQTASLNPPQGTVRFLTSPSVTGFSRRKVGAVSSQKVTLTASEINDLCQSLVSKASQNCCVGFFEDQLRRHHLFLVSGPGTQNQIISEVSLHYLLLDTHELVLGPKMKCTLALTLAMAVLQLYDTPWLVKSFSLRDICFLKDTKDNYLLDRPYVSLPIPAGGLNQAQPAHRRRLVKNEIILALGIALLELSYAKPLHELVDPSDLDENGHRDSMTEYSTANRLAKDIHLRELPNYAKAVFRCVHCNFDSFSYDLSDQEFRERFYEGVVVPLRDDWVYATR</sequence>
<feature type="domain" description="DUF7580" evidence="2">
    <location>
        <begin position="211"/>
        <end position="566"/>
    </location>
</feature>
<dbReference type="PANTHER" id="PTHR35186:SF4">
    <property type="entry name" value="PRION-INHIBITION AND PROPAGATION HELO DOMAIN-CONTAINING PROTEIN"/>
    <property type="match status" value="1"/>
</dbReference>
<feature type="signal peptide" evidence="1">
    <location>
        <begin position="1"/>
        <end position="20"/>
    </location>
</feature>